<accession>A0AAV1LGA6</accession>
<evidence type="ECO:0000313" key="3">
    <source>
        <dbReference type="Proteomes" id="UP001314205"/>
    </source>
</evidence>
<comment type="caution">
    <text evidence="2">The sequence shown here is derived from an EMBL/GenBank/DDBJ whole genome shotgun (WGS) entry which is preliminary data.</text>
</comment>
<evidence type="ECO:0000313" key="2">
    <source>
        <dbReference type="EMBL" id="CAK1594089.1"/>
    </source>
</evidence>
<gene>
    <name evidence="2" type="ORF">PARMNEM_LOCUS13780</name>
</gene>
<reference evidence="2 3" key="1">
    <citation type="submission" date="2023-11" db="EMBL/GenBank/DDBJ databases">
        <authorList>
            <person name="Hedman E."/>
            <person name="Englund M."/>
            <person name="Stromberg M."/>
            <person name="Nyberg Akerstrom W."/>
            <person name="Nylinder S."/>
            <person name="Jareborg N."/>
            <person name="Kallberg Y."/>
            <person name="Kronander E."/>
        </authorList>
    </citation>
    <scope>NUCLEOTIDE SEQUENCE [LARGE SCALE GENOMIC DNA]</scope>
</reference>
<feature type="signal peptide" evidence="1">
    <location>
        <begin position="1"/>
        <end position="16"/>
    </location>
</feature>
<sequence length="114" mass="12543">MKSFLVFFAILSLVNCKAWFSRPRVLSSSRCVNMWDEGCINGQLPGSGGDDDYLNGGFNPGKRCLNMWDEGCINGQLGGSGGDDDYLNGGFNPGKRSLYERLEKLRKSNKPLIA</sequence>
<keyword evidence="3" id="KW-1185">Reference proteome</keyword>
<dbReference type="Proteomes" id="UP001314205">
    <property type="component" value="Unassembled WGS sequence"/>
</dbReference>
<evidence type="ECO:0000256" key="1">
    <source>
        <dbReference type="SAM" id="SignalP"/>
    </source>
</evidence>
<protein>
    <submittedName>
        <fullName evidence="2">Uncharacterized protein</fullName>
    </submittedName>
</protein>
<keyword evidence="1" id="KW-0732">Signal</keyword>
<feature type="chain" id="PRO_5043460649" evidence="1">
    <location>
        <begin position="17"/>
        <end position="114"/>
    </location>
</feature>
<organism evidence="2 3">
    <name type="scientific">Parnassius mnemosyne</name>
    <name type="common">clouded apollo</name>
    <dbReference type="NCBI Taxonomy" id="213953"/>
    <lineage>
        <taxon>Eukaryota</taxon>
        <taxon>Metazoa</taxon>
        <taxon>Ecdysozoa</taxon>
        <taxon>Arthropoda</taxon>
        <taxon>Hexapoda</taxon>
        <taxon>Insecta</taxon>
        <taxon>Pterygota</taxon>
        <taxon>Neoptera</taxon>
        <taxon>Endopterygota</taxon>
        <taxon>Lepidoptera</taxon>
        <taxon>Glossata</taxon>
        <taxon>Ditrysia</taxon>
        <taxon>Papilionoidea</taxon>
        <taxon>Papilionidae</taxon>
        <taxon>Parnassiinae</taxon>
        <taxon>Parnassini</taxon>
        <taxon>Parnassius</taxon>
        <taxon>Driopa</taxon>
    </lineage>
</organism>
<name>A0AAV1LGA6_9NEOP</name>
<dbReference type="AlphaFoldDB" id="A0AAV1LGA6"/>
<proteinExistence type="predicted"/>
<dbReference type="EMBL" id="CAVLGL010000089">
    <property type="protein sequence ID" value="CAK1594089.1"/>
    <property type="molecule type" value="Genomic_DNA"/>
</dbReference>